<keyword evidence="3" id="KW-1185">Reference proteome</keyword>
<evidence type="ECO:0000313" key="3">
    <source>
        <dbReference type="Proteomes" id="UP000607559"/>
    </source>
</evidence>
<feature type="compositionally biased region" description="Basic and acidic residues" evidence="1">
    <location>
        <begin position="56"/>
        <end position="76"/>
    </location>
</feature>
<evidence type="ECO:0000256" key="1">
    <source>
        <dbReference type="SAM" id="MobiDB-lite"/>
    </source>
</evidence>
<dbReference type="EMBL" id="BMJC01000003">
    <property type="protein sequence ID" value="GGB06328.1"/>
    <property type="molecule type" value="Genomic_DNA"/>
</dbReference>
<dbReference type="Proteomes" id="UP000607559">
    <property type="component" value="Unassembled WGS sequence"/>
</dbReference>
<protein>
    <submittedName>
        <fullName evidence="2">Uncharacterized protein</fullName>
    </submittedName>
</protein>
<gene>
    <name evidence="2" type="ORF">GCM10011511_32170</name>
</gene>
<feature type="region of interest" description="Disordered" evidence="1">
    <location>
        <begin position="37"/>
        <end position="76"/>
    </location>
</feature>
<proteinExistence type="predicted"/>
<reference evidence="2" key="2">
    <citation type="submission" date="2020-09" db="EMBL/GenBank/DDBJ databases">
        <authorList>
            <person name="Sun Q."/>
            <person name="Zhou Y."/>
        </authorList>
    </citation>
    <scope>NUCLEOTIDE SEQUENCE</scope>
    <source>
        <strain evidence="2">CGMCC 1.15448</strain>
    </source>
</reference>
<feature type="region of interest" description="Disordered" evidence="1">
    <location>
        <begin position="1"/>
        <end position="22"/>
    </location>
</feature>
<organism evidence="2 3">
    <name type="scientific">Puia dinghuensis</name>
    <dbReference type="NCBI Taxonomy" id="1792502"/>
    <lineage>
        <taxon>Bacteria</taxon>
        <taxon>Pseudomonadati</taxon>
        <taxon>Bacteroidota</taxon>
        <taxon>Chitinophagia</taxon>
        <taxon>Chitinophagales</taxon>
        <taxon>Chitinophagaceae</taxon>
        <taxon>Puia</taxon>
    </lineage>
</organism>
<comment type="caution">
    <text evidence="2">The sequence shown here is derived from an EMBL/GenBank/DDBJ whole genome shotgun (WGS) entry which is preliminary data.</text>
</comment>
<evidence type="ECO:0000313" key="2">
    <source>
        <dbReference type="EMBL" id="GGB06328.1"/>
    </source>
</evidence>
<sequence>MGMEKPGRIDQEKYKERQEDAVGEGCSYIGKRIAVKQAAGQQQDDRPAVWVEPTEESGKKHSNNRQEIESILKEDW</sequence>
<dbReference type="AlphaFoldDB" id="A0A8J2XUA6"/>
<feature type="compositionally biased region" description="Basic and acidic residues" evidence="1">
    <location>
        <begin position="1"/>
        <end position="20"/>
    </location>
</feature>
<reference evidence="2" key="1">
    <citation type="journal article" date="2014" name="Int. J. Syst. Evol. Microbiol.">
        <title>Complete genome sequence of Corynebacterium casei LMG S-19264T (=DSM 44701T), isolated from a smear-ripened cheese.</title>
        <authorList>
            <consortium name="US DOE Joint Genome Institute (JGI-PGF)"/>
            <person name="Walter F."/>
            <person name="Albersmeier A."/>
            <person name="Kalinowski J."/>
            <person name="Ruckert C."/>
        </authorList>
    </citation>
    <scope>NUCLEOTIDE SEQUENCE</scope>
    <source>
        <strain evidence="2">CGMCC 1.15448</strain>
    </source>
</reference>
<accession>A0A8J2XUA6</accession>
<name>A0A8J2XUA6_9BACT</name>